<dbReference type="Pfam" id="PF00795">
    <property type="entry name" value="CN_hydrolase"/>
    <property type="match status" value="1"/>
</dbReference>
<dbReference type="GO" id="GO:0016787">
    <property type="term" value="F:hydrolase activity"/>
    <property type="evidence" value="ECO:0007669"/>
    <property type="project" value="UniProtKB-KW"/>
</dbReference>
<dbReference type="EMBL" id="CP118108">
    <property type="protein sequence ID" value="WDI00899.1"/>
    <property type="molecule type" value="Genomic_DNA"/>
</dbReference>
<feature type="domain" description="CN hydrolase" evidence="2">
    <location>
        <begin position="17"/>
        <end position="256"/>
    </location>
</feature>
<accession>A0AAX3MWI0</accession>
<name>A0AAX3MWI0_9BACL</name>
<dbReference type="AlphaFoldDB" id="A0AAX3MWI0"/>
<dbReference type="PANTHER" id="PTHR23088:SF27">
    <property type="entry name" value="DEAMINATED GLUTATHIONE AMIDASE"/>
    <property type="match status" value="1"/>
</dbReference>
<evidence type="ECO:0000259" key="2">
    <source>
        <dbReference type="PROSITE" id="PS50263"/>
    </source>
</evidence>
<keyword evidence="3" id="KW-0378">Hydrolase</keyword>
<dbReference type="InterPro" id="IPR036526">
    <property type="entry name" value="C-N_Hydrolase_sf"/>
</dbReference>
<dbReference type="PANTHER" id="PTHR23088">
    <property type="entry name" value="NITRILASE-RELATED"/>
    <property type="match status" value="1"/>
</dbReference>
<protein>
    <submittedName>
        <fullName evidence="3">Carbon-nitrogen family hydrolase</fullName>
    </submittedName>
</protein>
<dbReference type="PROSITE" id="PS50263">
    <property type="entry name" value="CN_HYDROLASE"/>
    <property type="match status" value="1"/>
</dbReference>
<dbReference type="Proteomes" id="UP001221519">
    <property type="component" value="Chromosome"/>
</dbReference>
<dbReference type="SUPFAM" id="SSF56317">
    <property type="entry name" value="Carbon-nitrogen hydrolase"/>
    <property type="match status" value="1"/>
</dbReference>
<evidence type="ECO:0000313" key="4">
    <source>
        <dbReference type="EMBL" id="WDI00899.1"/>
    </source>
</evidence>
<dbReference type="PROSITE" id="PS01227">
    <property type="entry name" value="UPF0012"/>
    <property type="match status" value="1"/>
</dbReference>
<gene>
    <name evidence="3" type="ORF">PUW23_16795</name>
    <name evidence="4" type="ORF">PUW25_16620</name>
</gene>
<dbReference type="Proteomes" id="UP001220962">
    <property type="component" value="Chromosome"/>
</dbReference>
<evidence type="ECO:0000313" key="6">
    <source>
        <dbReference type="Proteomes" id="UP001221519"/>
    </source>
</evidence>
<dbReference type="InterPro" id="IPR003010">
    <property type="entry name" value="C-N_Hydrolase"/>
</dbReference>
<evidence type="ECO:0000256" key="1">
    <source>
        <dbReference type="ARBA" id="ARBA00010613"/>
    </source>
</evidence>
<reference evidence="3 6" key="1">
    <citation type="submission" date="2023-02" db="EMBL/GenBank/DDBJ databases">
        <title>Pathogen: clinical or host-associated sample.</title>
        <authorList>
            <person name="Hergert J."/>
            <person name="Casey R."/>
            <person name="Wagner J."/>
            <person name="Young E.L."/>
            <person name="Oakeson K.F."/>
        </authorList>
    </citation>
    <scope>NUCLEOTIDE SEQUENCE</scope>
    <source>
        <strain evidence="4 6">2022CK-00829</strain>
        <strain evidence="3">2022CK-00830</strain>
    </source>
</reference>
<organism evidence="3 5">
    <name type="scientific">Paenibacillus urinalis</name>
    <dbReference type="NCBI Taxonomy" id="521520"/>
    <lineage>
        <taxon>Bacteria</taxon>
        <taxon>Bacillati</taxon>
        <taxon>Bacillota</taxon>
        <taxon>Bacilli</taxon>
        <taxon>Bacillales</taxon>
        <taxon>Paenibacillaceae</taxon>
        <taxon>Paenibacillus</taxon>
    </lineage>
</organism>
<dbReference type="EMBL" id="CP118101">
    <property type="protein sequence ID" value="WDH81184.1"/>
    <property type="molecule type" value="Genomic_DNA"/>
</dbReference>
<dbReference type="Gene3D" id="3.60.110.10">
    <property type="entry name" value="Carbon-nitrogen hydrolase"/>
    <property type="match status" value="1"/>
</dbReference>
<dbReference type="CDD" id="cd07583">
    <property type="entry name" value="nitrilase_5"/>
    <property type="match status" value="1"/>
</dbReference>
<comment type="similarity">
    <text evidence="1">Belongs to the carbon-nitrogen hydrolase superfamily. NIT1/NIT2 family.</text>
</comment>
<keyword evidence="6" id="KW-1185">Reference proteome</keyword>
<dbReference type="RefSeq" id="WP_238546323.1">
    <property type="nucleotide sequence ID" value="NZ_CP118101.1"/>
</dbReference>
<dbReference type="InterPro" id="IPR001110">
    <property type="entry name" value="UPF0012_CS"/>
</dbReference>
<evidence type="ECO:0000313" key="3">
    <source>
        <dbReference type="EMBL" id="WDH81184.1"/>
    </source>
</evidence>
<evidence type="ECO:0000313" key="5">
    <source>
        <dbReference type="Proteomes" id="UP001220962"/>
    </source>
</evidence>
<proteinExistence type="inferred from homology"/>
<sequence>MNIQSMDTETVQQHDNMKLALLQCDIKIGDTAANRERIQQLIHETIQKHPDVKVILLPEMWNTGYALTEIHELVDDEGRVEREWISEYAKHYKVNIVAGSIAEKKNGKIYNSMYVFDMYGEQVARYAKLHLFRLMDEEKYLTAGDEPVTFTLDDKWCCGASICYDIRFPELIRSLALKGAKMLFVPAEWPQPRLHHWRTLLMARAIENQMYVISCNRVGTSGSTSFFGHSMIIDPWGEIVAEGKENEEILVGSIDPAMVDAVRERIPVFEDRRPEIYLKK</sequence>